<dbReference type="CDD" id="cd00093">
    <property type="entry name" value="HTH_XRE"/>
    <property type="match status" value="1"/>
</dbReference>
<dbReference type="Proteomes" id="UP000234790">
    <property type="component" value="Chromosome"/>
</dbReference>
<evidence type="ECO:0000313" key="5">
    <source>
        <dbReference type="EMBL" id="AUM62323.1"/>
    </source>
</evidence>
<accession>A0A2K9LTD1</accession>
<organism evidence="5 6">
    <name type="scientific">Spiroplasma monobiae MQ-1</name>
    <dbReference type="NCBI Taxonomy" id="1336748"/>
    <lineage>
        <taxon>Bacteria</taxon>
        <taxon>Bacillati</taxon>
        <taxon>Mycoplasmatota</taxon>
        <taxon>Mollicutes</taxon>
        <taxon>Entomoplasmatales</taxon>
        <taxon>Spiroplasmataceae</taxon>
        <taxon>Spiroplasma</taxon>
    </lineage>
</organism>
<reference evidence="5 6" key="1">
    <citation type="submission" date="2017-12" db="EMBL/GenBank/DDBJ databases">
        <title>Complete genome sequence of Spiroplasma monobiae MQ-1 (ATCC 33825).</title>
        <authorList>
            <person name="Tsai Y.-M."/>
            <person name="Lo W.-S."/>
            <person name="Wu P.-S."/>
            <person name="Cho S.-T."/>
            <person name="Kuo C.-H."/>
        </authorList>
    </citation>
    <scope>NUCLEOTIDE SEQUENCE [LARGE SCALE GENOMIC DNA]</scope>
    <source>
        <strain evidence="5 6">MQ-1</strain>
    </source>
</reference>
<evidence type="ECO:0000313" key="6">
    <source>
        <dbReference type="Proteomes" id="UP000234790"/>
    </source>
</evidence>
<dbReference type="SUPFAM" id="SSF47413">
    <property type="entry name" value="lambda repressor-like DNA-binding domains"/>
    <property type="match status" value="1"/>
</dbReference>
<sequence length="77" mass="9127">MKKDIIKTFSKNMKRIRVNAQLTQEELSFSSELHRNYISDAERGKRNISLKSVEKIAKALNVEPIEFFREIEEEKEN</sequence>
<dbReference type="InterPro" id="IPR050807">
    <property type="entry name" value="TransReg_Diox_bact_type"/>
</dbReference>
<dbReference type="AlphaFoldDB" id="A0A2K9LTD1"/>
<dbReference type="InterPro" id="IPR001387">
    <property type="entry name" value="Cro/C1-type_HTH"/>
</dbReference>
<dbReference type="RefSeq" id="WP_101780377.1">
    <property type="nucleotide sequence ID" value="NZ_CP025543.1"/>
</dbReference>
<dbReference type="GO" id="GO:0003677">
    <property type="term" value="F:DNA binding"/>
    <property type="evidence" value="ECO:0007669"/>
    <property type="project" value="UniProtKB-KW"/>
</dbReference>
<dbReference type="Pfam" id="PF01381">
    <property type="entry name" value="HTH_3"/>
    <property type="match status" value="1"/>
</dbReference>
<proteinExistence type="predicted"/>
<evidence type="ECO:0000259" key="4">
    <source>
        <dbReference type="PROSITE" id="PS50943"/>
    </source>
</evidence>
<dbReference type="Gene3D" id="1.10.260.40">
    <property type="entry name" value="lambda repressor-like DNA-binding domains"/>
    <property type="match status" value="1"/>
</dbReference>
<feature type="domain" description="HTH cro/C1-type" evidence="4">
    <location>
        <begin position="13"/>
        <end position="67"/>
    </location>
</feature>
<keyword evidence="1" id="KW-0805">Transcription regulation</keyword>
<dbReference type="PANTHER" id="PTHR46797">
    <property type="entry name" value="HTH-TYPE TRANSCRIPTIONAL REGULATOR"/>
    <property type="match status" value="1"/>
</dbReference>
<dbReference type="GO" id="GO:0003700">
    <property type="term" value="F:DNA-binding transcription factor activity"/>
    <property type="evidence" value="ECO:0007669"/>
    <property type="project" value="TreeGrafter"/>
</dbReference>
<name>A0A2K9LTD1_SPISQ</name>
<evidence type="ECO:0000256" key="2">
    <source>
        <dbReference type="ARBA" id="ARBA00023125"/>
    </source>
</evidence>
<dbReference type="OrthoDB" id="9814553at2"/>
<keyword evidence="3" id="KW-0804">Transcription</keyword>
<dbReference type="KEGG" id="smoo:SMONO_v1c00700"/>
<keyword evidence="6" id="KW-1185">Reference proteome</keyword>
<keyword evidence="2" id="KW-0238">DNA-binding</keyword>
<gene>
    <name evidence="5" type="ORF">SMONO_v1c00700</name>
</gene>
<dbReference type="EMBL" id="CP025543">
    <property type="protein sequence ID" value="AUM62323.1"/>
    <property type="molecule type" value="Genomic_DNA"/>
</dbReference>
<dbReference type="InterPro" id="IPR010982">
    <property type="entry name" value="Lambda_DNA-bd_dom_sf"/>
</dbReference>
<dbReference type="PANTHER" id="PTHR46797:SF23">
    <property type="entry name" value="HTH-TYPE TRANSCRIPTIONAL REGULATOR SUTR"/>
    <property type="match status" value="1"/>
</dbReference>
<dbReference type="GO" id="GO:0005829">
    <property type="term" value="C:cytosol"/>
    <property type="evidence" value="ECO:0007669"/>
    <property type="project" value="TreeGrafter"/>
</dbReference>
<evidence type="ECO:0000256" key="3">
    <source>
        <dbReference type="ARBA" id="ARBA00023163"/>
    </source>
</evidence>
<protein>
    <recommendedName>
        <fullName evidence="4">HTH cro/C1-type domain-containing protein</fullName>
    </recommendedName>
</protein>
<dbReference type="SMART" id="SM00530">
    <property type="entry name" value="HTH_XRE"/>
    <property type="match status" value="1"/>
</dbReference>
<dbReference type="PROSITE" id="PS50943">
    <property type="entry name" value="HTH_CROC1"/>
    <property type="match status" value="1"/>
</dbReference>
<evidence type="ECO:0000256" key="1">
    <source>
        <dbReference type="ARBA" id="ARBA00023015"/>
    </source>
</evidence>